<dbReference type="Proteomes" id="UP001162131">
    <property type="component" value="Unassembled WGS sequence"/>
</dbReference>
<keyword evidence="3" id="KW-1185">Reference proteome</keyword>
<evidence type="ECO:0000313" key="2">
    <source>
        <dbReference type="EMBL" id="CAG9313387.1"/>
    </source>
</evidence>
<comment type="caution">
    <text evidence="2">The sequence shown here is derived from an EMBL/GenBank/DDBJ whole genome shotgun (WGS) entry which is preliminary data.</text>
</comment>
<proteinExistence type="predicted"/>
<gene>
    <name evidence="2" type="ORF">BSTOLATCC_MIC8659</name>
</gene>
<dbReference type="AlphaFoldDB" id="A0AAU9IJM0"/>
<accession>A0AAU9IJM0</accession>
<evidence type="ECO:0000256" key="1">
    <source>
        <dbReference type="SAM" id="MobiDB-lite"/>
    </source>
</evidence>
<organism evidence="2 3">
    <name type="scientific">Blepharisma stoltei</name>
    <dbReference type="NCBI Taxonomy" id="1481888"/>
    <lineage>
        <taxon>Eukaryota</taxon>
        <taxon>Sar</taxon>
        <taxon>Alveolata</taxon>
        <taxon>Ciliophora</taxon>
        <taxon>Postciliodesmatophora</taxon>
        <taxon>Heterotrichea</taxon>
        <taxon>Heterotrichida</taxon>
        <taxon>Blepharismidae</taxon>
        <taxon>Blepharisma</taxon>
    </lineage>
</organism>
<dbReference type="SUPFAM" id="SSF56112">
    <property type="entry name" value="Protein kinase-like (PK-like)"/>
    <property type="match status" value="1"/>
</dbReference>
<evidence type="ECO:0000313" key="3">
    <source>
        <dbReference type="Proteomes" id="UP001162131"/>
    </source>
</evidence>
<dbReference type="Gene3D" id="3.30.200.20">
    <property type="entry name" value="Phosphorylase Kinase, domain 1"/>
    <property type="match status" value="1"/>
</dbReference>
<name>A0AAU9IJM0_9CILI</name>
<dbReference type="EMBL" id="CAJZBQ010000010">
    <property type="protein sequence ID" value="CAG9313387.1"/>
    <property type="molecule type" value="Genomic_DNA"/>
</dbReference>
<feature type="region of interest" description="Disordered" evidence="1">
    <location>
        <begin position="1"/>
        <end position="24"/>
    </location>
</feature>
<dbReference type="InterPro" id="IPR011009">
    <property type="entry name" value="Kinase-like_dom_sf"/>
</dbReference>
<sequence length="815" mass="94537">MMHESLPRTLPTKRGRGRPTKADQIAIQGAAPSRPDCALPAQNLHPPEFPNNMLNNKVVESFKHYLTEHDKKYTFTSKKLAVLPLFVDQSSCAHFFFTYTSKEKSNSAIFLTFTENVAYVSILSKEFKFDKDDVKLINLINQMNAEDFRFSAHIAPIIKSSTLNEETKEEIKKPVTKISKDANTHNLVFIQRIFYKNSNINAGVWWSFIIEIIKKYQNFLNVYSRNNEFDSKGQCQKKRKINSPSYIIHKNASELNDIVISAIKKLGFANIKQSVSNETYIDLIAITYENDQLDKKLSTFPVVFESKNNFIALKLIVAVNSKVAKFEIGSYSKISHFLNLANSQCEYGFFNLDMNKSQVYFKVSHYFEGIENKSIEKYPQEMISMAIFYYKIFSFGIFKLYEEHSNYEIEGVEKLFKFCQSKIQNSKVEPFHLDTNSIDSKGKNANPIEESFEVSDPKSYEIIEKLKNNAFLSQAFETQSISIIKEKQNFRIRQVLPPSKKFINYLLEGKSSYINQIELLYLELSRAGLSISDLPIDNFYFRENQLKVKFNQNLNFNFSCNFANEKELLVKLHRDIRRYIFTHINSSKKYSNYREFNHHNNFEPDAMDIDGESKYTSYLEKFLCNGIKNSKIHYDNIPIDGKTQDSILNLWKYNSILSSDSICRFYGTIDNGDSVSLVYESYKTNALDYFSKYNLQNKKLSKDAAQTYLRELIKALLLIKSKKIPIFAFDPEMVMLPGDEKVKLRLKAENLIGEEWKSDHLKQEAFDEAGLNFSLGLFVQYMIHGNPAIIDRTRWCELQTLGDALKIVSNYMLRA</sequence>
<reference evidence="2" key="1">
    <citation type="submission" date="2021-09" db="EMBL/GenBank/DDBJ databases">
        <authorList>
            <consortium name="AG Swart"/>
            <person name="Singh M."/>
            <person name="Singh A."/>
            <person name="Seah K."/>
            <person name="Emmerich C."/>
        </authorList>
    </citation>
    <scope>NUCLEOTIDE SEQUENCE</scope>
    <source>
        <strain evidence="2">ATCC30299</strain>
    </source>
</reference>
<dbReference type="Gene3D" id="1.10.510.10">
    <property type="entry name" value="Transferase(Phosphotransferase) domain 1"/>
    <property type="match status" value="1"/>
</dbReference>
<protein>
    <submittedName>
        <fullName evidence="2">Uncharacterized protein</fullName>
    </submittedName>
</protein>